<dbReference type="OrthoDB" id="73788at2759"/>
<organism evidence="3 4">
    <name type="scientific">Golovinomyces cichoracearum</name>
    <dbReference type="NCBI Taxonomy" id="62708"/>
    <lineage>
        <taxon>Eukaryota</taxon>
        <taxon>Fungi</taxon>
        <taxon>Dikarya</taxon>
        <taxon>Ascomycota</taxon>
        <taxon>Pezizomycotina</taxon>
        <taxon>Leotiomycetes</taxon>
        <taxon>Erysiphales</taxon>
        <taxon>Erysiphaceae</taxon>
        <taxon>Golovinomyces</taxon>
    </lineage>
</organism>
<feature type="region of interest" description="Disordered" evidence="1">
    <location>
        <begin position="300"/>
        <end position="398"/>
    </location>
</feature>
<protein>
    <submittedName>
        <fullName evidence="3">BSD domain-containing protein C22A12.14c</fullName>
    </submittedName>
</protein>
<feature type="region of interest" description="Disordered" evidence="1">
    <location>
        <begin position="1"/>
        <end position="32"/>
    </location>
</feature>
<evidence type="ECO:0000313" key="3">
    <source>
        <dbReference type="EMBL" id="RKF59654.1"/>
    </source>
</evidence>
<feature type="compositionally biased region" description="Basic and acidic residues" evidence="1">
    <location>
        <begin position="342"/>
        <end position="363"/>
    </location>
</feature>
<proteinExistence type="predicted"/>
<comment type="caution">
    <text evidence="3">The sequence shown here is derived from an EMBL/GenBank/DDBJ whole genome shotgun (WGS) entry which is preliminary data.</text>
</comment>
<dbReference type="PANTHER" id="PTHR16019:SF5">
    <property type="entry name" value="BSD DOMAIN-CONTAINING PROTEIN 1"/>
    <property type="match status" value="1"/>
</dbReference>
<dbReference type="GO" id="GO:0005737">
    <property type="term" value="C:cytoplasm"/>
    <property type="evidence" value="ECO:0007669"/>
    <property type="project" value="TreeGrafter"/>
</dbReference>
<dbReference type="Proteomes" id="UP000285405">
    <property type="component" value="Unassembled WGS sequence"/>
</dbReference>
<dbReference type="PANTHER" id="PTHR16019">
    <property type="entry name" value="SYNAPSE-ASSOCIATED PROTEIN"/>
    <property type="match status" value="1"/>
</dbReference>
<dbReference type="InterPro" id="IPR051494">
    <property type="entry name" value="BSD_domain-containing"/>
</dbReference>
<feature type="domain" description="BSD" evidence="2">
    <location>
        <begin position="233"/>
        <end position="285"/>
    </location>
</feature>
<dbReference type="InterPro" id="IPR035925">
    <property type="entry name" value="BSD_dom_sf"/>
</dbReference>
<dbReference type="EMBL" id="MCBR01017353">
    <property type="protein sequence ID" value="RKF59654.1"/>
    <property type="molecule type" value="Genomic_DNA"/>
</dbReference>
<feature type="compositionally biased region" description="Polar residues" evidence="1">
    <location>
        <begin position="322"/>
        <end position="335"/>
    </location>
</feature>
<dbReference type="Gene3D" id="1.10.3970.10">
    <property type="entry name" value="BSD domain"/>
    <property type="match status" value="1"/>
</dbReference>
<evidence type="ECO:0000256" key="1">
    <source>
        <dbReference type="SAM" id="MobiDB-lite"/>
    </source>
</evidence>
<dbReference type="Pfam" id="PF03909">
    <property type="entry name" value="BSD"/>
    <property type="match status" value="1"/>
</dbReference>
<feature type="compositionally biased region" description="Acidic residues" evidence="1">
    <location>
        <begin position="307"/>
        <end position="318"/>
    </location>
</feature>
<sequence length="398" mass="44669">MDLAYDHIQEKALTPEEQSKSEEKSKVNNLNSLNSDFQEAYKAISSSSWGAKLGGFLGTVVKQSGEVYKEAQRELSGVSEEATKGLTDLRSTIVSRTGDFSFRNIPTGTQIRAKNEKKDSQADDDTVESDGVLARLKSGATKRLKDIERAEDAADEALLKFGSNIRNFLREAVIISPGLSSSDRDDSPQAFESKDPTGKRVIHTTRFDVQLHAIHSSLDSFTKDPVSDEYESWKNNFNVEEKTEAISKYLETYSELRLTMERLVPDIVSYTDFWTRYHFLRHCVEVAEAKRKDLLRGAVDPSTQEEFGWDEESDDESEVESKTVTGPMSAESSITFHPKTQLKQERELKPEESRKSQDDKSMADSDASYDVVGTASAIAPGSPQEIRTIDESEEEDWE</sequence>
<dbReference type="InterPro" id="IPR005607">
    <property type="entry name" value="BSD_dom"/>
</dbReference>
<evidence type="ECO:0000259" key="2">
    <source>
        <dbReference type="PROSITE" id="PS50858"/>
    </source>
</evidence>
<name>A0A420HQB0_9PEZI</name>
<accession>A0A420HQB0</accession>
<dbReference type="AlphaFoldDB" id="A0A420HQB0"/>
<reference evidence="3 4" key="1">
    <citation type="journal article" date="2018" name="BMC Genomics">
        <title>Comparative genome analyses reveal sequence features reflecting distinct modes of host-adaptation between dicot and monocot powdery mildew.</title>
        <authorList>
            <person name="Wu Y."/>
            <person name="Ma X."/>
            <person name="Pan Z."/>
            <person name="Kale S.D."/>
            <person name="Song Y."/>
            <person name="King H."/>
            <person name="Zhang Q."/>
            <person name="Presley C."/>
            <person name="Deng X."/>
            <person name="Wei C.I."/>
            <person name="Xiao S."/>
        </authorList>
    </citation>
    <scope>NUCLEOTIDE SEQUENCE [LARGE SCALE GENOMIC DNA]</scope>
    <source>
        <strain evidence="3">UCSC1</strain>
    </source>
</reference>
<dbReference type="PROSITE" id="PS50858">
    <property type="entry name" value="BSD"/>
    <property type="match status" value="1"/>
</dbReference>
<gene>
    <name evidence="3" type="ORF">GcC1_173034</name>
</gene>
<evidence type="ECO:0000313" key="4">
    <source>
        <dbReference type="Proteomes" id="UP000285405"/>
    </source>
</evidence>
<dbReference type="SUPFAM" id="SSF140383">
    <property type="entry name" value="BSD domain-like"/>
    <property type="match status" value="1"/>
</dbReference>
<feature type="compositionally biased region" description="Basic and acidic residues" evidence="1">
    <location>
        <begin position="1"/>
        <end position="26"/>
    </location>
</feature>
<dbReference type="SMART" id="SM00751">
    <property type="entry name" value="BSD"/>
    <property type="match status" value="1"/>
</dbReference>